<dbReference type="eggNOG" id="COG3464">
    <property type="taxonomic scope" value="Bacteria"/>
</dbReference>
<feature type="domain" description="Transposase IS204/IS1001/IS1096/IS1165 DDE" evidence="1">
    <location>
        <begin position="45"/>
        <end position="86"/>
    </location>
</feature>
<dbReference type="Proteomes" id="UP000001510">
    <property type="component" value="Chromosome"/>
</dbReference>
<reference evidence="2 3" key="1">
    <citation type="journal article" date="2007" name="DNA Res.">
        <title>Complete genomic structure of the bloom-forming toxic cyanobacterium Microcystis aeruginosa NIES-843.</title>
        <authorList>
            <person name="Kaneko T."/>
            <person name="Nakajima N."/>
            <person name="Okamoto S."/>
            <person name="Suzuki I."/>
            <person name="Tanabe Y."/>
            <person name="Tamaoki M."/>
            <person name="Nakamura Y."/>
            <person name="Kasai F."/>
            <person name="Watanabe A."/>
            <person name="Kawashima K."/>
            <person name="Kishida Y."/>
            <person name="Ono A."/>
            <person name="Shimizu Y."/>
            <person name="Takahashi C."/>
            <person name="Minami C."/>
            <person name="Fujishiro T."/>
            <person name="Kohara M."/>
            <person name="Katoh M."/>
            <person name="Nakazaki N."/>
            <person name="Nakayama S."/>
            <person name="Yamada M."/>
            <person name="Tabata S."/>
            <person name="Watanabe M.M."/>
        </authorList>
    </citation>
    <scope>NUCLEOTIDE SEQUENCE [LARGE SCALE GENOMIC DNA]</scope>
    <source>
        <strain evidence="3">NIES-843 / IAM M-247</strain>
    </source>
</reference>
<evidence type="ECO:0000313" key="3">
    <source>
        <dbReference type="Proteomes" id="UP000001510"/>
    </source>
</evidence>
<dbReference type="InterPro" id="IPR002560">
    <property type="entry name" value="Transposase_DDE"/>
</dbReference>
<dbReference type="STRING" id="449447.MAE_54880"/>
<gene>
    <name evidence="2" type="ordered locus">MAE_54880</name>
</gene>
<keyword evidence="3" id="KW-1185">Reference proteome</keyword>
<organism evidence="2 3">
    <name type="scientific">Microcystis aeruginosa (strain NIES-843 / IAM M-2473)</name>
    <dbReference type="NCBI Taxonomy" id="449447"/>
    <lineage>
        <taxon>Bacteria</taxon>
        <taxon>Bacillati</taxon>
        <taxon>Cyanobacteriota</taxon>
        <taxon>Cyanophyceae</taxon>
        <taxon>Oscillatoriophycideae</taxon>
        <taxon>Chroococcales</taxon>
        <taxon>Microcystaceae</taxon>
        <taxon>Microcystis</taxon>
    </lineage>
</organism>
<sequence length="93" mass="10455">MIIKNYGERLAKKRQRIFSKSGIAPLGGLVILLPRCPSRVLPQSQRLGNYCENYTTNGLTEGMNTKIKPIKKISYGCSNLEHLRLKLFAGFNS</sequence>
<protein>
    <submittedName>
        <fullName evidence="2">Transposase</fullName>
    </submittedName>
</protein>
<dbReference type="EnsemblBacteria" id="BAG05310">
    <property type="protein sequence ID" value="BAG05310"/>
    <property type="gene ID" value="MAE_54880"/>
</dbReference>
<dbReference type="HOGENOM" id="CLU_2396369_0_0_3"/>
<dbReference type="Pfam" id="PF01610">
    <property type="entry name" value="DDE_Tnp_ISL3"/>
    <property type="match status" value="1"/>
</dbReference>
<evidence type="ECO:0000313" key="2">
    <source>
        <dbReference type="EMBL" id="BAG05310.1"/>
    </source>
</evidence>
<dbReference type="AlphaFoldDB" id="B0JGP4"/>
<name>B0JGP4_MICAN</name>
<dbReference type="PaxDb" id="449447-MAE_54880"/>
<dbReference type="EMBL" id="AP009552">
    <property type="protein sequence ID" value="BAG05310.1"/>
    <property type="molecule type" value="Genomic_DNA"/>
</dbReference>
<accession>B0JGP4</accession>
<dbReference type="BioCyc" id="MAER449447:MAE_RS23855-MONOMER"/>
<dbReference type="KEGG" id="mar:MAE_54880"/>
<evidence type="ECO:0000259" key="1">
    <source>
        <dbReference type="Pfam" id="PF01610"/>
    </source>
</evidence>
<proteinExistence type="predicted"/>